<name>A0ABU6UKX4_9FABA</name>
<keyword evidence="2" id="KW-1185">Reference proteome</keyword>
<sequence>MNQGDTDQPPDKPSDAEDGEEVVMLAKEDISESLRLCEKNLIGRIFADRLFSVGTIQSAMGTIWSRPIGFRVAYLQDSQQNRVRQEALGEWIRAYQVGKWIFSDVFKNFEEIPKRDWNFTQPERKPPPN</sequence>
<protein>
    <submittedName>
        <fullName evidence="1">Uncharacterized protein</fullName>
    </submittedName>
</protein>
<accession>A0ABU6UKX4</accession>
<gene>
    <name evidence="1" type="ORF">PIB30_064961</name>
</gene>
<evidence type="ECO:0000313" key="2">
    <source>
        <dbReference type="Proteomes" id="UP001341840"/>
    </source>
</evidence>
<organism evidence="1 2">
    <name type="scientific">Stylosanthes scabra</name>
    <dbReference type="NCBI Taxonomy" id="79078"/>
    <lineage>
        <taxon>Eukaryota</taxon>
        <taxon>Viridiplantae</taxon>
        <taxon>Streptophyta</taxon>
        <taxon>Embryophyta</taxon>
        <taxon>Tracheophyta</taxon>
        <taxon>Spermatophyta</taxon>
        <taxon>Magnoliopsida</taxon>
        <taxon>eudicotyledons</taxon>
        <taxon>Gunneridae</taxon>
        <taxon>Pentapetalae</taxon>
        <taxon>rosids</taxon>
        <taxon>fabids</taxon>
        <taxon>Fabales</taxon>
        <taxon>Fabaceae</taxon>
        <taxon>Papilionoideae</taxon>
        <taxon>50 kb inversion clade</taxon>
        <taxon>dalbergioids sensu lato</taxon>
        <taxon>Dalbergieae</taxon>
        <taxon>Pterocarpus clade</taxon>
        <taxon>Stylosanthes</taxon>
    </lineage>
</organism>
<proteinExistence type="predicted"/>
<dbReference type="Proteomes" id="UP001341840">
    <property type="component" value="Unassembled WGS sequence"/>
</dbReference>
<comment type="caution">
    <text evidence="1">The sequence shown here is derived from an EMBL/GenBank/DDBJ whole genome shotgun (WGS) entry which is preliminary data.</text>
</comment>
<reference evidence="1 2" key="1">
    <citation type="journal article" date="2023" name="Plants (Basel)">
        <title>Bridging the Gap: Combining Genomics and Transcriptomics Approaches to Understand Stylosanthes scabra, an Orphan Legume from the Brazilian Caatinga.</title>
        <authorList>
            <person name="Ferreira-Neto J.R.C."/>
            <person name="da Silva M.D."/>
            <person name="Binneck E."/>
            <person name="de Melo N.F."/>
            <person name="da Silva R.H."/>
            <person name="de Melo A.L.T.M."/>
            <person name="Pandolfi V."/>
            <person name="Bustamante F.O."/>
            <person name="Brasileiro-Vidal A.C."/>
            <person name="Benko-Iseppon A.M."/>
        </authorList>
    </citation>
    <scope>NUCLEOTIDE SEQUENCE [LARGE SCALE GENOMIC DNA]</scope>
    <source>
        <tissue evidence="1">Leaves</tissue>
    </source>
</reference>
<evidence type="ECO:0000313" key="1">
    <source>
        <dbReference type="EMBL" id="MED6161881.1"/>
    </source>
</evidence>
<dbReference type="EMBL" id="JASCZI010121470">
    <property type="protein sequence ID" value="MED6161881.1"/>
    <property type="molecule type" value="Genomic_DNA"/>
</dbReference>